<gene>
    <name evidence="8" type="ORF">O1Q98_00425</name>
</gene>
<reference evidence="8 9" key="1">
    <citation type="submission" date="2022-12" db="EMBL/GenBank/DDBJ databases">
        <title>Complete genome sequencing of Dickeya lacustris type strain LMG30899.</title>
        <authorList>
            <person name="Dobhal S."/>
            <person name="Arizala D."/>
            <person name="Arif M."/>
        </authorList>
    </citation>
    <scope>NUCLEOTIDE SEQUENCE [LARGE SCALE GENOMIC DNA]</scope>
    <source>
        <strain evidence="8 9">LMG30899</strain>
    </source>
</reference>
<evidence type="ECO:0000313" key="8">
    <source>
        <dbReference type="EMBL" id="WFN57477.1"/>
    </source>
</evidence>
<dbReference type="PANTHER" id="PTHR30106:SF2">
    <property type="entry name" value="UPF0324 INNER MEMBRANE PROTEIN YEIH"/>
    <property type="match status" value="1"/>
</dbReference>
<feature type="transmembrane region" description="Helical" evidence="7">
    <location>
        <begin position="336"/>
        <end position="357"/>
    </location>
</feature>
<feature type="transmembrane region" description="Helical" evidence="7">
    <location>
        <begin position="279"/>
        <end position="297"/>
    </location>
</feature>
<comment type="subcellular location">
    <subcellularLocation>
        <location evidence="1">Cell membrane</location>
        <topology evidence="1">Multi-pass membrane protein</topology>
    </subcellularLocation>
</comment>
<dbReference type="Pfam" id="PF03601">
    <property type="entry name" value="Cons_hypoth698"/>
    <property type="match status" value="1"/>
</dbReference>
<evidence type="ECO:0000256" key="3">
    <source>
        <dbReference type="ARBA" id="ARBA00022475"/>
    </source>
</evidence>
<feature type="transmembrane region" description="Helical" evidence="7">
    <location>
        <begin position="241"/>
        <end position="258"/>
    </location>
</feature>
<dbReference type="NCBIfam" id="TIGR00698">
    <property type="entry name" value="YeiH family putative sulfate export transporter"/>
    <property type="match status" value="1"/>
</dbReference>
<evidence type="ECO:0000256" key="6">
    <source>
        <dbReference type="ARBA" id="ARBA00023136"/>
    </source>
</evidence>
<accession>A0ABY8GBY4</accession>
<sequence length="362" mass="39263">MMMIVFTTRLRRFSLPTLNLPTLGGILLTGLLACLTLLLAAHPAIASLRLGSLTLAILLGMALGNSLYPHLHRYCDAGVQWSKHYLLRWGIILYGFRLSIQQITSVGVAGLVIDLLMLSSTFLLACWLGQRWFKLDRQTTMLIGAGSSICGAAAVLATAPVLKSQADQIAVAIATVVLFGTVAMFLYPWMYPYLIEYSGQTITAQTFGLYLGSSIHEVAQVVAAGHAISPETESMAVIGKMLRVMMLAPFLFLLGGWLKQRHTTPLAHDDSHANTAFPWFALGFVMMSGVNSLHWLPTPVVEKIIELDNILLTMAMIALGIATRISMLRQAGIKPLLLAGLLFLWLVGGGALINLAVQHLLG</sequence>
<keyword evidence="5 7" id="KW-1133">Transmembrane helix</keyword>
<feature type="transmembrane region" description="Helical" evidence="7">
    <location>
        <begin position="169"/>
        <end position="190"/>
    </location>
</feature>
<evidence type="ECO:0000256" key="2">
    <source>
        <dbReference type="ARBA" id="ARBA00007977"/>
    </source>
</evidence>
<feature type="transmembrane region" description="Helical" evidence="7">
    <location>
        <begin position="309"/>
        <end position="327"/>
    </location>
</feature>
<dbReference type="PANTHER" id="PTHR30106">
    <property type="entry name" value="INNER MEMBRANE PROTEIN YEIH-RELATED"/>
    <property type="match status" value="1"/>
</dbReference>
<evidence type="ECO:0000256" key="4">
    <source>
        <dbReference type="ARBA" id="ARBA00022692"/>
    </source>
</evidence>
<evidence type="ECO:0000256" key="1">
    <source>
        <dbReference type="ARBA" id="ARBA00004651"/>
    </source>
</evidence>
<feature type="transmembrane region" description="Helical" evidence="7">
    <location>
        <begin position="142"/>
        <end position="162"/>
    </location>
</feature>
<keyword evidence="6 7" id="KW-0472">Membrane</keyword>
<evidence type="ECO:0000256" key="5">
    <source>
        <dbReference type="ARBA" id="ARBA00022989"/>
    </source>
</evidence>
<protein>
    <submittedName>
        <fullName evidence="8">YeiH family protein</fullName>
    </submittedName>
</protein>
<dbReference type="EMBL" id="CP114280">
    <property type="protein sequence ID" value="WFN57477.1"/>
    <property type="molecule type" value="Genomic_DNA"/>
</dbReference>
<feature type="transmembrane region" description="Helical" evidence="7">
    <location>
        <begin position="50"/>
        <end position="68"/>
    </location>
</feature>
<keyword evidence="3" id="KW-1003">Cell membrane</keyword>
<dbReference type="InterPro" id="IPR004630">
    <property type="entry name" value="UPF0324_YeiH-like"/>
</dbReference>
<organism evidence="8 9">
    <name type="scientific">Dickeya lacustris</name>
    <dbReference type="NCBI Taxonomy" id="2259638"/>
    <lineage>
        <taxon>Bacteria</taxon>
        <taxon>Pseudomonadati</taxon>
        <taxon>Pseudomonadota</taxon>
        <taxon>Gammaproteobacteria</taxon>
        <taxon>Enterobacterales</taxon>
        <taxon>Pectobacteriaceae</taxon>
        <taxon>Dickeya</taxon>
    </lineage>
</organism>
<proteinExistence type="inferred from homology"/>
<dbReference type="InterPro" id="IPR018383">
    <property type="entry name" value="UPF0324_pro"/>
</dbReference>
<feature type="transmembrane region" description="Helical" evidence="7">
    <location>
        <begin position="106"/>
        <end position="130"/>
    </location>
</feature>
<evidence type="ECO:0000313" key="9">
    <source>
        <dbReference type="Proteomes" id="UP001219630"/>
    </source>
</evidence>
<name>A0ABY8GBY4_9GAMM</name>
<dbReference type="Proteomes" id="UP001219630">
    <property type="component" value="Chromosome"/>
</dbReference>
<keyword evidence="9" id="KW-1185">Reference proteome</keyword>
<evidence type="ECO:0000256" key="7">
    <source>
        <dbReference type="SAM" id="Phobius"/>
    </source>
</evidence>
<comment type="similarity">
    <text evidence="2">Belongs to the UPF0324 family.</text>
</comment>
<keyword evidence="4 7" id="KW-0812">Transmembrane</keyword>